<reference evidence="4" key="1">
    <citation type="submission" date="2015-07" db="EMBL/GenBank/DDBJ databases">
        <authorList>
            <person name="Rodrigo-Torres Lidia"/>
            <person name="Arahal R.David."/>
        </authorList>
    </citation>
    <scope>NUCLEOTIDE SEQUENCE [LARGE SCALE GENOMIC DNA]</scope>
    <source>
        <strain evidence="4">CECT 4801</strain>
    </source>
</reference>
<dbReference type="PANTHER" id="PTHR44757">
    <property type="entry name" value="DIGUANYLATE CYCLASE DGCP"/>
    <property type="match status" value="1"/>
</dbReference>
<evidence type="ECO:0000313" key="4">
    <source>
        <dbReference type="Proteomes" id="UP000048926"/>
    </source>
</evidence>
<dbReference type="NCBIfam" id="TIGR00254">
    <property type="entry name" value="GGDEF"/>
    <property type="match status" value="1"/>
</dbReference>
<dbReference type="InterPro" id="IPR042463">
    <property type="entry name" value="HNOB_dom_associated_sf"/>
</dbReference>
<dbReference type="OrthoDB" id="9814202at2"/>
<feature type="domain" description="EAL" evidence="1">
    <location>
        <begin position="338"/>
        <end position="593"/>
    </location>
</feature>
<name>A0A0M6Y7J9_9HYPH</name>
<organism evidence="3 4">
    <name type="scientific">Roseibium aggregatum</name>
    <dbReference type="NCBI Taxonomy" id="187304"/>
    <lineage>
        <taxon>Bacteria</taxon>
        <taxon>Pseudomonadati</taxon>
        <taxon>Pseudomonadota</taxon>
        <taxon>Alphaproteobacteria</taxon>
        <taxon>Hyphomicrobiales</taxon>
        <taxon>Stappiaceae</taxon>
        <taxon>Roseibium</taxon>
    </lineage>
</organism>
<dbReference type="SUPFAM" id="SSF141868">
    <property type="entry name" value="EAL domain-like"/>
    <property type="match status" value="1"/>
</dbReference>
<dbReference type="CDD" id="cd01948">
    <property type="entry name" value="EAL"/>
    <property type="match status" value="1"/>
</dbReference>
<dbReference type="InterPro" id="IPR000160">
    <property type="entry name" value="GGDEF_dom"/>
</dbReference>
<dbReference type="Gene3D" id="3.20.20.450">
    <property type="entry name" value="EAL domain"/>
    <property type="match status" value="1"/>
</dbReference>
<dbReference type="InterPro" id="IPR029787">
    <property type="entry name" value="Nucleotide_cyclase"/>
</dbReference>
<dbReference type="EMBL" id="CXST01000002">
    <property type="protein sequence ID" value="CTQ44981.1"/>
    <property type="molecule type" value="Genomic_DNA"/>
</dbReference>
<sequence length="601" mass="66094">MTASKLDLTCKAIDMLFPMHVVLDNCGRISGLGPTLERILGPEASGANLFDVFTVERPRNVRSMACVRERLGTKLVLSACPQDGEPIQFRGFALAAANEDTVFLDLSFGLHLSQVVKRFGLTESDFKPNDFSIDLFYSFEAQRTLLEDSQKMATALKAAKIEAEKKASQDPLTEIANRGALHRRLEEALQLPDTGHVFALLHIDLDEFKSVNDNFGHTAGDMILMQTAEALSAICGPNDLPARLGGDEFALFLAGPPDKESLYAMALRLLNAIAMPIRYNGHSCQVSASIGVVLFHPGEVQNADRLIANSDIALYDAKVTRSSVKLLSKEMIRRHEETSRLVSQIEEGLKRSQFVPYFQPQIDIVTGRVCGLEVVARWETAEQGVLPPARFLETATRANIMSEIDRQVRCKAFTHFAAWKSAGRDIGKLSLNVTASNLRSVEFVAILHAELAAAGLKPGDIQLELLESILFDQSDQELIAQCRNLEQAGFALALDDFGTGHSSIATLIETPVATLKIDRSFVSGLDRNPKMQRIAGAMLALAKNMGLDVLAEGVETREELEFLKNCGCRLFQGFYFSPPIGADEILHWLDVWAPDVKYKSA</sequence>
<dbReference type="Gene3D" id="3.30.70.270">
    <property type="match status" value="1"/>
</dbReference>
<gene>
    <name evidence="3" type="primary">gmr_13</name>
    <name evidence="3" type="ORF">LAL4801_03428</name>
</gene>
<dbReference type="STRING" id="187304.B0E33_06210"/>
<dbReference type="InterPro" id="IPR043128">
    <property type="entry name" value="Rev_trsase/Diguanyl_cyclase"/>
</dbReference>
<dbReference type="InterPro" id="IPR035919">
    <property type="entry name" value="EAL_sf"/>
</dbReference>
<accession>A0A0M6Y7J9</accession>
<dbReference type="Pfam" id="PF00990">
    <property type="entry name" value="GGDEF"/>
    <property type="match status" value="1"/>
</dbReference>
<feature type="domain" description="GGDEF" evidence="2">
    <location>
        <begin position="196"/>
        <end position="329"/>
    </location>
</feature>
<dbReference type="CDD" id="cd01949">
    <property type="entry name" value="GGDEF"/>
    <property type="match status" value="1"/>
</dbReference>
<dbReference type="RefSeq" id="WP_055657870.1">
    <property type="nucleotide sequence ID" value="NZ_CXST01000002.1"/>
</dbReference>
<protein>
    <submittedName>
        <fullName evidence="3">Cyclic di-GMP phosphodiesterase Gmr</fullName>
        <ecNumber evidence="3">3.1.4.52</ecNumber>
    </submittedName>
</protein>
<evidence type="ECO:0000259" key="1">
    <source>
        <dbReference type="PROSITE" id="PS50883"/>
    </source>
</evidence>
<dbReference type="SUPFAM" id="SSF55073">
    <property type="entry name" value="Nucleotide cyclase"/>
    <property type="match status" value="1"/>
</dbReference>
<dbReference type="InterPro" id="IPR001633">
    <property type="entry name" value="EAL_dom"/>
</dbReference>
<dbReference type="PROSITE" id="PS50883">
    <property type="entry name" value="EAL"/>
    <property type="match status" value="1"/>
</dbReference>
<evidence type="ECO:0000259" key="2">
    <source>
        <dbReference type="PROSITE" id="PS50887"/>
    </source>
</evidence>
<dbReference type="EC" id="3.1.4.52" evidence="3"/>
<evidence type="ECO:0000313" key="3">
    <source>
        <dbReference type="EMBL" id="CTQ44981.1"/>
    </source>
</evidence>
<dbReference type="GO" id="GO:0071111">
    <property type="term" value="F:cyclic-guanylate-specific phosphodiesterase activity"/>
    <property type="evidence" value="ECO:0007669"/>
    <property type="project" value="UniProtKB-EC"/>
</dbReference>
<keyword evidence="3" id="KW-0378">Hydrolase</keyword>
<dbReference type="Gene3D" id="3.30.450.260">
    <property type="entry name" value="Haem NO binding associated domain"/>
    <property type="match status" value="1"/>
</dbReference>
<dbReference type="SMART" id="SM00052">
    <property type="entry name" value="EAL"/>
    <property type="match status" value="1"/>
</dbReference>
<dbReference type="Proteomes" id="UP000048926">
    <property type="component" value="Unassembled WGS sequence"/>
</dbReference>
<dbReference type="InterPro" id="IPR052155">
    <property type="entry name" value="Biofilm_reg_signaling"/>
</dbReference>
<dbReference type="PANTHER" id="PTHR44757:SF2">
    <property type="entry name" value="BIOFILM ARCHITECTURE MAINTENANCE PROTEIN MBAA"/>
    <property type="match status" value="1"/>
</dbReference>
<keyword evidence="4" id="KW-1185">Reference proteome</keyword>
<dbReference type="SMART" id="SM00267">
    <property type="entry name" value="GGDEF"/>
    <property type="match status" value="1"/>
</dbReference>
<dbReference type="PROSITE" id="PS50887">
    <property type="entry name" value="GGDEF"/>
    <property type="match status" value="1"/>
</dbReference>
<dbReference type="AlphaFoldDB" id="A0A0M6Y7J9"/>
<proteinExistence type="predicted"/>
<dbReference type="Pfam" id="PF00563">
    <property type="entry name" value="EAL"/>
    <property type="match status" value="1"/>
</dbReference>